<evidence type="ECO:0008006" key="4">
    <source>
        <dbReference type="Google" id="ProtNLM"/>
    </source>
</evidence>
<proteinExistence type="predicted"/>
<accession>A0A453CQJ5</accession>
<feature type="signal peptide" evidence="1">
    <location>
        <begin position="1"/>
        <end position="31"/>
    </location>
</feature>
<dbReference type="InterPro" id="IPR036574">
    <property type="entry name" value="Scorpion_toxin-like_sf"/>
</dbReference>
<keyword evidence="3" id="KW-1185">Reference proteome</keyword>
<feature type="chain" id="PRO_5045114032" description="Knottin scorpion toxin-like domain-containing protein" evidence="1">
    <location>
        <begin position="32"/>
        <end position="78"/>
    </location>
</feature>
<evidence type="ECO:0000256" key="1">
    <source>
        <dbReference type="SAM" id="SignalP"/>
    </source>
</evidence>
<dbReference type="Gramene" id="AET2Gv20926600.1">
    <property type="protein sequence ID" value="AET2Gv20926600.1"/>
    <property type="gene ID" value="AET2Gv20926600"/>
</dbReference>
<sequence length="78" mass="8839">MFSEDIGVVKVPSLLCQLLLMPLLFVPGSEAETCTYECRTYSTLLCKKHKCVEACHKEGYTSGFCYLLPKICYCQKEC</sequence>
<dbReference type="AlphaFoldDB" id="A0A453CQJ5"/>
<reference evidence="3" key="2">
    <citation type="journal article" date="2017" name="Nat. Plants">
        <title>The Aegilops tauschii genome reveals multiple impacts of transposons.</title>
        <authorList>
            <person name="Zhao G."/>
            <person name="Zou C."/>
            <person name="Li K."/>
            <person name="Wang K."/>
            <person name="Li T."/>
            <person name="Gao L."/>
            <person name="Zhang X."/>
            <person name="Wang H."/>
            <person name="Yang Z."/>
            <person name="Liu X."/>
            <person name="Jiang W."/>
            <person name="Mao L."/>
            <person name="Kong X."/>
            <person name="Jiao Y."/>
            <person name="Jia J."/>
        </authorList>
    </citation>
    <scope>NUCLEOTIDE SEQUENCE [LARGE SCALE GENOMIC DNA]</scope>
    <source>
        <strain evidence="3">cv. AL8/78</strain>
    </source>
</reference>
<keyword evidence="1" id="KW-0732">Signal</keyword>
<dbReference type="Proteomes" id="UP000015105">
    <property type="component" value="Chromosome 2D"/>
</dbReference>
<reference evidence="2" key="3">
    <citation type="journal article" date="2017" name="Nature">
        <title>Genome sequence of the progenitor of the wheat D genome Aegilops tauschii.</title>
        <authorList>
            <person name="Luo M.C."/>
            <person name="Gu Y.Q."/>
            <person name="Puiu D."/>
            <person name="Wang H."/>
            <person name="Twardziok S.O."/>
            <person name="Deal K.R."/>
            <person name="Huo N."/>
            <person name="Zhu T."/>
            <person name="Wang L."/>
            <person name="Wang Y."/>
            <person name="McGuire P.E."/>
            <person name="Liu S."/>
            <person name="Long H."/>
            <person name="Ramasamy R.K."/>
            <person name="Rodriguez J.C."/>
            <person name="Van S.L."/>
            <person name="Yuan L."/>
            <person name="Wang Z."/>
            <person name="Xia Z."/>
            <person name="Xiao L."/>
            <person name="Anderson O.D."/>
            <person name="Ouyang S."/>
            <person name="Liang Y."/>
            <person name="Zimin A.V."/>
            <person name="Pertea G."/>
            <person name="Qi P."/>
            <person name="Bennetzen J.L."/>
            <person name="Dai X."/>
            <person name="Dawson M.W."/>
            <person name="Muller H.G."/>
            <person name="Kugler K."/>
            <person name="Rivarola-Duarte L."/>
            <person name="Spannagl M."/>
            <person name="Mayer K.F.X."/>
            <person name="Lu F.H."/>
            <person name="Bevan M.W."/>
            <person name="Leroy P."/>
            <person name="Li P."/>
            <person name="You F.M."/>
            <person name="Sun Q."/>
            <person name="Liu Z."/>
            <person name="Lyons E."/>
            <person name="Wicker T."/>
            <person name="Salzberg S.L."/>
            <person name="Devos K.M."/>
            <person name="Dvorak J."/>
        </authorList>
    </citation>
    <scope>NUCLEOTIDE SEQUENCE [LARGE SCALE GENOMIC DNA]</scope>
    <source>
        <strain evidence="2">cv. AL8/78</strain>
    </source>
</reference>
<reference evidence="3" key="1">
    <citation type="journal article" date="2014" name="Science">
        <title>Ancient hybridizations among the ancestral genomes of bread wheat.</title>
        <authorList>
            <consortium name="International Wheat Genome Sequencing Consortium,"/>
            <person name="Marcussen T."/>
            <person name="Sandve S.R."/>
            <person name="Heier L."/>
            <person name="Spannagl M."/>
            <person name="Pfeifer M."/>
            <person name="Jakobsen K.S."/>
            <person name="Wulff B.B."/>
            <person name="Steuernagel B."/>
            <person name="Mayer K.F."/>
            <person name="Olsen O.A."/>
        </authorList>
    </citation>
    <scope>NUCLEOTIDE SEQUENCE [LARGE SCALE GENOMIC DNA]</scope>
    <source>
        <strain evidence="3">cv. AL8/78</strain>
    </source>
</reference>
<evidence type="ECO:0000313" key="2">
    <source>
        <dbReference type="EnsemblPlants" id="AET2Gv20926600.1"/>
    </source>
</evidence>
<dbReference type="SUPFAM" id="SSF57095">
    <property type="entry name" value="Scorpion toxin-like"/>
    <property type="match status" value="1"/>
</dbReference>
<evidence type="ECO:0000313" key="3">
    <source>
        <dbReference type="Proteomes" id="UP000015105"/>
    </source>
</evidence>
<protein>
    <recommendedName>
        <fullName evidence="4">Knottin scorpion toxin-like domain-containing protein</fullName>
    </recommendedName>
</protein>
<dbReference type="Gene3D" id="3.30.30.10">
    <property type="entry name" value="Knottin, scorpion toxin-like"/>
    <property type="match status" value="1"/>
</dbReference>
<reference evidence="2" key="4">
    <citation type="submission" date="2019-03" db="UniProtKB">
        <authorList>
            <consortium name="EnsemblPlants"/>
        </authorList>
    </citation>
    <scope>IDENTIFICATION</scope>
</reference>
<name>A0A453CQJ5_AEGTS</name>
<reference evidence="2" key="5">
    <citation type="journal article" date="2021" name="G3 (Bethesda)">
        <title>Aegilops tauschii genome assembly Aet v5.0 features greater sequence contiguity and improved annotation.</title>
        <authorList>
            <person name="Wang L."/>
            <person name="Zhu T."/>
            <person name="Rodriguez J.C."/>
            <person name="Deal K.R."/>
            <person name="Dubcovsky J."/>
            <person name="McGuire P.E."/>
            <person name="Lux T."/>
            <person name="Spannagl M."/>
            <person name="Mayer K.F.X."/>
            <person name="Baldrich P."/>
            <person name="Meyers B.C."/>
            <person name="Huo N."/>
            <person name="Gu Y.Q."/>
            <person name="Zhou H."/>
            <person name="Devos K.M."/>
            <person name="Bennetzen J.L."/>
            <person name="Unver T."/>
            <person name="Budak H."/>
            <person name="Gulick P.J."/>
            <person name="Galiba G."/>
            <person name="Kalapos B."/>
            <person name="Nelson D.R."/>
            <person name="Li P."/>
            <person name="You F.M."/>
            <person name="Luo M.C."/>
            <person name="Dvorak J."/>
        </authorList>
    </citation>
    <scope>NUCLEOTIDE SEQUENCE [LARGE SCALE GENOMIC DNA]</scope>
    <source>
        <strain evidence="2">cv. AL8/78</strain>
    </source>
</reference>
<organism evidence="2 3">
    <name type="scientific">Aegilops tauschii subsp. strangulata</name>
    <name type="common">Goatgrass</name>
    <dbReference type="NCBI Taxonomy" id="200361"/>
    <lineage>
        <taxon>Eukaryota</taxon>
        <taxon>Viridiplantae</taxon>
        <taxon>Streptophyta</taxon>
        <taxon>Embryophyta</taxon>
        <taxon>Tracheophyta</taxon>
        <taxon>Spermatophyta</taxon>
        <taxon>Magnoliopsida</taxon>
        <taxon>Liliopsida</taxon>
        <taxon>Poales</taxon>
        <taxon>Poaceae</taxon>
        <taxon>BOP clade</taxon>
        <taxon>Pooideae</taxon>
        <taxon>Triticodae</taxon>
        <taxon>Triticeae</taxon>
        <taxon>Triticinae</taxon>
        <taxon>Aegilops</taxon>
    </lineage>
</organism>
<dbReference type="EnsemblPlants" id="AET2Gv20926600.1">
    <property type="protein sequence ID" value="AET2Gv20926600.1"/>
    <property type="gene ID" value="AET2Gv20926600"/>
</dbReference>